<dbReference type="Proteomes" id="UP000266188">
    <property type="component" value="Unassembled WGS sequence"/>
</dbReference>
<feature type="region of interest" description="Disordered" evidence="1">
    <location>
        <begin position="171"/>
        <end position="190"/>
    </location>
</feature>
<dbReference type="EMBL" id="MVGC01000202">
    <property type="protein sequence ID" value="RJE21845.1"/>
    <property type="molecule type" value="Genomic_DNA"/>
</dbReference>
<keyword evidence="3" id="KW-1185">Reference proteome</keyword>
<feature type="compositionally biased region" description="Basic and acidic residues" evidence="1">
    <location>
        <begin position="211"/>
        <end position="221"/>
    </location>
</feature>
<comment type="caution">
    <text evidence="2">The sequence shown here is derived from an EMBL/GenBank/DDBJ whole genome shotgun (WGS) entry which is preliminary data.</text>
</comment>
<protein>
    <submittedName>
        <fullName evidence="2">Uncharacterized protein</fullName>
    </submittedName>
</protein>
<sequence length="221" mass="25398">MELIVCWTWHEGQADSIKETPVIHSKHHEDIELAEDLEGYLAMKRKEKKTWIQKINLLFGKLQLMFGLITIPPEFSERIAMLERLGRTMEIPKLELARGTRNKRMMRKRRWRSQRPPRQSVVLWPQCPTGVVFGALRHTLNTFAHMILPHITTTIRNVTIATVNGMIACPSRMPSNTTPPVQWRRSKNTRTRMGSALPINVLSRDSGPPGGHDRMGSEDGY</sequence>
<reference evidence="3" key="1">
    <citation type="submission" date="2017-02" db="EMBL/GenBank/DDBJ databases">
        <authorList>
            <person name="Tafer H."/>
            <person name="Lopandic K."/>
        </authorList>
    </citation>
    <scope>NUCLEOTIDE SEQUENCE [LARGE SCALE GENOMIC DNA]</scope>
    <source>
        <strain evidence="3">CBS 366.77</strain>
    </source>
</reference>
<gene>
    <name evidence="2" type="ORF">PHISCL_05829</name>
</gene>
<dbReference type="AlphaFoldDB" id="A0A3A2ZV21"/>
<accession>A0A3A2ZV21</accession>
<organism evidence="2 3">
    <name type="scientific">Aspergillus sclerotialis</name>
    <dbReference type="NCBI Taxonomy" id="2070753"/>
    <lineage>
        <taxon>Eukaryota</taxon>
        <taxon>Fungi</taxon>
        <taxon>Dikarya</taxon>
        <taxon>Ascomycota</taxon>
        <taxon>Pezizomycotina</taxon>
        <taxon>Eurotiomycetes</taxon>
        <taxon>Eurotiomycetidae</taxon>
        <taxon>Eurotiales</taxon>
        <taxon>Aspergillaceae</taxon>
        <taxon>Aspergillus</taxon>
        <taxon>Aspergillus subgen. Polypaecilum</taxon>
    </lineage>
</organism>
<name>A0A3A2ZV21_9EURO</name>
<evidence type="ECO:0000313" key="3">
    <source>
        <dbReference type="Proteomes" id="UP000266188"/>
    </source>
</evidence>
<feature type="region of interest" description="Disordered" evidence="1">
    <location>
        <begin position="197"/>
        <end position="221"/>
    </location>
</feature>
<proteinExistence type="predicted"/>
<evidence type="ECO:0000256" key="1">
    <source>
        <dbReference type="SAM" id="MobiDB-lite"/>
    </source>
</evidence>
<evidence type="ECO:0000313" key="2">
    <source>
        <dbReference type="EMBL" id="RJE21845.1"/>
    </source>
</evidence>